<dbReference type="EMBL" id="UINC01006708">
    <property type="protein sequence ID" value="SVA29162.1"/>
    <property type="molecule type" value="Genomic_DNA"/>
</dbReference>
<keyword evidence="2" id="KW-0238">DNA-binding</keyword>
<accession>A0A381ULX3</accession>
<evidence type="ECO:0000313" key="5">
    <source>
        <dbReference type="EMBL" id="SVA29162.1"/>
    </source>
</evidence>
<dbReference type="InterPro" id="IPR001845">
    <property type="entry name" value="HTH_ArsR_DNA-bd_dom"/>
</dbReference>
<dbReference type="GO" id="GO:0003677">
    <property type="term" value="F:DNA binding"/>
    <property type="evidence" value="ECO:0007669"/>
    <property type="project" value="UniProtKB-KW"/>
</dbReference>
<dbReference type="InterPro" id="IPR036388">
    <property type="entry name" value="WH-like_DNA-bd_sf"/>
</dbReference>
<dbReference type="CDD" id="cd00090">
    <property type="entry name" value="HTH_ARSR"/>
    <property type="match status" value="1"/>
</dbReference>
<dbReference type="Gene3D" id="1.10.10.10">
    <property type="entry name" value="Winged helix-like DNA-binding domain superfamily/Winged helix DNA-binding domain"/>
    <property type="match status" value="1"/>
</dbReference>
<dbReference type="GO" id="GO:0003700">
    <property type="term" value="F:DNA-binding transcription factor activity"/>
    <property type="evidence" value="ECO:0007669"/>
    <property type="project" value="InterPro"/>
</dbReference>
<dbReference type="InterPro" id="IPR051081">
    <property type="entry name" value="HTH_MetalResp_TranReg"/>
</dbReference>
<feature type="domain" description="HTH arsR-type" evidence="4">
    <location>
        <begin position="6"/>
        <end position="85"/>
    </location>
</feature>
<dbReference type="Pfam" id="PF12840">
    <property type="entry name" value="HTH_20"/>
    <property type="match status" value="1"/>
</dbReference>
<evidence type="ECO:0000256" key="3">
    <source>
        <dbReference type="ARBA" id="ARBA00023163"/>
    </source>
</evidence>
<reference evidence="5" key="1">
    <citation type="submission" date="2018-05" db="EMBL/GenBank/DDBJ databases">
        <authorList>
            <person name="Lanie J.A."/>
            <person name="Ng W.-L."/>
            <person name="Kazmierczak K.M."/>
            <person name="Andrzejewski T.M."/>
            <person name="Davidsen T.M."/>
            <person name="Wayne K.J."/>
            <person name="Tettelin H."/>
            <person name="Glass J.I."/>
            <person name="Rusch D."/>
            <person name="Podicherti R."/>
            <person name="Tsui H.-C.T."/>
            <person name="Winkler M.E."/>
        </authorList>
    </citation>
    <scope>NUCLEOTIDE SEQUENCE</scope>
</reference>
<dbReference type="AlphaFoldDB" id="A0A381ULX3"/>
<keyword evidence="3" id="KW-0804">Transcription</keyword>
<name>A0A381ULX3_9ZZZZ</name>
<evidence type="ECO:0000256" key="2">
    <source>
        <dbReference type="ARBA" id="ARBA00023125"/>
    </source>
</evidence>
<proteinExistence type="predicted"/>
<dbReference type="InterPro" id="IPR036390">
    <property type="entry name" value="WH_DNA-bd_sf"/>
</dbReference>
<evidence type="ECO:0000259" key="4">
    <source>
        <dbReference type="SMART" id="SM00418"/>
    </source>
</evidence>
<gene>
    <name evidence="5" type="ORF">METZ01_LOCUS82016</name>
</gene>
<dbReference type="SUPFAM" id="SSF46785">
    <property type="entry name" value="Winged helix' DNA-binding domain"/>
    <property type="match status" value="1"/>
</dbReference>
<organism evidence="5">
    <name type="scientific">marine metagenome</name>
    <dbReference type="NCBI Taxonomy" id="408172"/>
    <lineage>
        <taxon>unclassified sequences</taxon>
        <taxon>metagenomes</taxon>
        <taxon>ecological metagenomes</taxon>
    </lineage>
</organism>
<sequence>MVGFDEALSILENPTRRHILRRLVKEPHYPLQLSELLDVSQQAVVKHLKVLEESGFVDSERVPSEKGGPPKKMYNVNQSFSLRLDLGPDLFRAEHRKIPSGGPMRLSNRLPPELNGVVDRLGTRRKLPMVEAMGILSELDSALERIDEHRDAVIALHQQVMRKVSPSISEQSESYEERQLAHAIMNQPRRPLDLDVFSQGLRIQSMHAEEMMEALRERLMRDFAASRGRLVAAREGTPLPWWLAR</sequence>
<dbReference type="PANTHER" id="PTHR33154">
    <property type="entry name" value="TRANSCRIPTIONAL REGULATOR, ARSR FAMILY"/>
    <property type="match status" value="1"/>
</dbReference>
<dbReference type="SMART" id="SM00418">
    <property type="entry name" value="HTH_ARSR"/>
    <property type="match status" value="1"/>
</dbReference>
<protein>
    <recommendedName>
        <fullName evidence="4">HTH arsR-type domain-containing protein</fullName>
    </recommendedName>
</protein>
<evidence type="ECO:0000256" key="1">
    <source>
        <dbReference type="ARBA" id="ARBA00023015"/>
    </source>
</evidence>
<keyword evidence="1" id="KW-0805">Transcription regulation</keyword>
<dbReference type="PANTHER" id="PTHR33154:SF33">
    <property type="entry name" value="TRANSCRIPTIONAL REPRESSOR SDPR"/>
    <property type="match status" value="1"/>
</dbReference>
<dbReference type="InterPro" id="IPR011991">
    <property type="entry name" value="ArsR-like_HTH"/>
</dbReference>